<dbReference type="Proteomes" id="UP001626603">
    <property type="component" value="Chromosome"/>
</dbReference>
<name>A0ABD8AAX7_9EURY</name>
<dbReference type="EMBL" id="CP137641">
    <property type="protein sequence ID" value="WOX56673.1"/>
    <property type="molecule type" value="Genomic_DNA"/>
</dbReference>
<gene>
    <name evidence="1" type="ORF">R6Y95_04895</name>
</gene>
<sequence>MAQTISVLKWENEADVENAVHDIRAEMDRQGALSRETEQAMQHSLRVADARLTNRFLTRVREQAPDALHYFEEQGGGG</sequence>
<organism evidence="1 2">
    <name type="scientific">Methanoculleus palmolei</name>
    <dbReference type="NCBI Taxonomy" id="72612"/>
    <lineage>
        <taxon>Archaea</taxon>
        <taxon>Methanobacteriati</taxon>
        <taxon>Methanobacteriota</taxon>
        <taxon>Stenosarchaea group</taxon>
        <taxon>Methanomicrobia</taxon>
        <taxon>Methanomicrobiales</taxon>
        <taxon>Methanomicrobiaceae</taxon>
        <taxon>Methanoculleus</taxon>
    </lineage>
</organism>
<evidence type="ECO:0000313" key="1">
    <source>
        <dbReference type="EMBL" id="WOX56673.1"/>
    </source>
</evidence>
<dbReference type="AlphaFoldDB" id="A0ABD8AAX7"/>
<reference evidence="1 2" key="1">
    <citation type="submission" date="2023-10" db="EMBL/GenBank/DDBJ databases">
        <title>The complete genome sequence of Methanoculleus palmolei DSM 4273.</title>
        <authorList>
            <person name="Lai S.-J."/>
            <person name="You Y.-T."/>
            <person name="Chen S.-C."/>
        </authorList>
    </citation>
    <scope>NUCLEOTIDE SEQUENCE [LARGE SCALE GENOMIC DNA]</scope>
    <source>
        <strain evidence="1 2">DSM 4273</strain>
    </source>
</reference>
<protein>
    <submittedName>
        <fullName evidence="1">Uncharacterized protein</fullName>
    </submittedName>
</protein>
<evidence type="ECO:0000313" key="2">
    <source>
        <dbReference type="Proteomes" id="UP001626603"/>
    </source>
</evidence>
<proteinExistence type="predicted"/>
<keyword evidence="2" id="KW-1185">Reference proteome</keyword>
<accession>A0ABD8AAX7</accession>